<dbReference type="InterPro" id="IPR015943">
    <property type="entry name" value="WD40/YVTN_repeat-like_dom_sf"/>
</dbReference>
<dbReference type="InterPro" id="IPR001680">
    <property type="entry name" value="WD40_rpt"/>
</dbReference>
<keyword evidence="3" id="KW-0677">Repeat</keyword>
<evidence type="ECO:0000256" key="1">
    <source>
        <dbReference type="ARBA" id="ARBA00004123"/>
    </source>
</evidence>
<dbReference type="GO" id="GO:0048188">
    <property type="term" value="C:Set1C/COMPASS complex"/>
    <property type="evidence" value="ECO:0007669"/>
    <property type="project" value="InterPro"/>
</dbReference>
<dbReference type="Pfam" id="PF00400">
    <property type="entry name" value="WD40"/>
    <property type="match status" value="3"/>
</dbReference>
<dbReference type="SUPFAM" id="SSF50978">
    <property type="entry name" value="WD40 repeat-like"/>
    <property type="match status" value="1"/>
</dbReference>
<evidence type="ECO:0000313" key="7">
    <source>
        <dbReference type="EMBL" id="GAC73407.1"/>
    </source>
</evidence>
<dbReference type="PANTHER" id="PTHR44040">
    <property type="entry name" value="RETINOBLASTOMA-BINDING PROTEIN 5"/>
    <property type="match status" value="1"/>
</dbReference>
<feature type="region of interest" description="Disordered" evidence="6">
    <location>
        <begin position="105"/>
        <end position="129"/>
    </location>
</feature>
<dbReference type="Gene3D" id="2.130.10.10">
    <property type="entry name" value="YVTN repeat-like/Quinoprotein amine dehydrogenase"/>
    <property type="match status" value="2"/>
</dbReference>
<dbReference type="PANTHER" id="PTHR44040:SF1">
    <property type="entry name" value="RETINOBLASTOMA-BINDING PROTEIN 5"/>
    <property type="match status" value="1"/>
</dbReference>
<evidence type="ECO:0000256" key="2">
    <source>
        <dbReference type="ARBA" id="ARBA00022574"/>
    </source>
</evidence>
<dbReference type="Proteomes" id="UP000011976">
    <property type="component" value="Unassembled WGS sequence"/>
</dbReference>
<dbReference type="STRING" id="1151754.M9MEE8"/>
<feature type="repeat" description="WD" evidence="5">
    <location>
        <begin position="66"/>
        <end position="99"/>
    </location>
</feature>
<keyword evidence="4" id="KW-0539">Nucleus</keyword>
<dbReference type="OrthoDB" id="196858at2759"/>
<dbReference type="SMART" id="SM00320">
    <property type="entry name" value="WD40"/>
    <property type="match status" value="7"/>
</dbReference>
<feature type="repeat" description="WD" evidence="5">
    <location>
        <begin position="204"/>
        <end position="245"/>
    </location>
</feature>
<evidence type="ECO:0000256" key="4">
    <source>
        <dbReference type="ARBA" id="ARBA00023242"/>
    </source>
</evidence>
<evidence type="ECO:0000256" key="6">
    <source>
        <dbReference type="SAM" id="MobiDB-lite"/>
    </source>
</evidence>
<dbReference type="InterPro" id="IPR036322">
    <property type="entry name" value="WD40_repeat_dom_sf"/>
</dbReference>
<comment type="subcellular location">
    <subcellularLocation>
        <location evidence="1">Nucleus</location>
    </subcellularLocation>
</comment>
<dbReference type="PROSITE" id="PS50082">
    <property type="entry name" value="WD_REPEATS_2"/>
    <property type="match status" value="3"/>
</dbReference>
<dbReference type="PROSITE" id="PS50294">
    <property type="entry name" value="WD_REPEATS_REGION"/>
    <property type="match status" value="1"/>
</dbReference>
<proteinExistence type="predicted"/>
<reference evidence="8" key="1">
    <citation type="journal article" date="2013" name="Genome Announc.">
        <title>Genome sequence of the basidiomycetous yeast Pseudozyma antarctica T-34, a producer of the glycolipid biosurfactants mannosylerythritol lipids.</title>
        <authorList>
            <person name="Morita T."/>
            <person name="Koike H."/>
            <person name="Koyama Y."/>
            <person name="Hagiwara H."/>
            <person name="Ito E."/>
            <person name="Fukuoka T."/>
            <person name="Imura T."/>
            <person name="Machida M."/>
            <person name="Kitamoto D."/>
        </authorList>
    </citation>
    <scope>NUCLEOTIDE SEQUENCE [LARGE SCALE GENOMIC DNA]</scope>
    <source>
        <strain evidence="8">T-34</strain>
    </source>
</reference>
<dbReference type="EMBL" id="DF196775">
    <property type="protein sequence ID" value="GAC73407.1"/>
    <property type="molecule type" value="Genomic_DNA"/>
</dbReference>
<dbReference type="AlphaFoldDB" id="M9MEE8"/>
<feature type="repeat" description="WD" evidence="5">
    <location>
        <begin position="40"/>
        <end position="65"/>
    </location>
</feature>
<name>M9MEE8_PSEA3</name>
<organism evidence="7 8">
    <name type="scientific">Pseudozyma antarctica (strain T-34)</name>
    <name type="common">Yeast</name>
    <name type="synonym">Candida antarctica</name>
    <dbReference type="NCBI Taxonomy" id="1151754"/>
    <lineage>
        <taxon>Eukaryota</taxon>
        <taxon>Fungi</taxon>
        <taxon>Dikarya</taxon>
        <taxon>Basidiomycota</taxon>
        <taxon>Ustilaginomycotina</taxon>
        <taxon>Ustilaginomycetes</taxon>
        <taxon>Ustilaginales</taxon>
        <taxon>Ustilaginaceae</taxon>
        <taxon>Moesziomyces</taxon>
    </lineage>
</organism>
<evidence type="ECO:0000256" key="5">
    <source>
        <dbReference type="PROSITE-ProRule" id="PRU00221"/>
    </source>
</evidence>
<sequence length="536" mass="59379">MNAQLLNPFTIDIPDSVASTIEAAECTTCVFNHGLNALHGQYLAVGRSDGYITVWDVETKSVVRVLSGHVRAVTALAWSSYNRYLASCSADWNVIVWDLAAKSHPGPALRSAPSTSAVPRDSNGESAGVPATSERKVTLRFDCPIASVQFAPGNSKKLLVVLASNQAWLVDITEKVRVRRRAGAGIEVDDVATSPVRIGLHTGVEAESPAITAARFTPDGRFIVAGTSKGSLLVFDSQTGMLLDEKNVLATTSGVKKLAFDAPGRLMVVNCNDRALRVLAVSTTDLGAGGEDDRRTKRRRTSLELTLQHKIQDMIQRTAWNDLGFSPDSDYIYAGAAHKAAHNVYVWDRTSGTLVKMLEGPKDWLVGVDWCPHRPMLASVSNTGTIYLWFTPAEEIWSAYAPGFEELEENIEYEEREDEFDFIDDQDSKDRQKQQEQEAAHVRIQPHTLTATTTRETLDPDHLFDRLNIPHQQRGQRDCLAFRAMARFLQPIEATSQDTWQDTDEVVLARADDDTAELFVIPPRLETDYSDFHHDV</sequence>
<evidence type="ECO:0000256" key="3">
    <source>
        <dbReference type="ARBA" id="ARBA00022737"/>
    </source>
</evidence>
<dbReference type="PROSITE" id="PS00678">
    <property type="entry name" value="WD_REPEATS_1"/>
    <property type="match status" value="1"/>
</dbReference>
<accession>M9MEE8</accession>
<keyword evidence="2 5" id="KW-0853">WD repeat</keyword>
<protein>
    <submittedName>
        <fullName evidence="7">WD40 repeat protein</fullName>
    </submittedName>
</protein>
<gene>
    <name evidence="7" type="ORF">PANT_9d00091</name>
</gene>
<evidence type="ECO:0000313" key="8">
    <source>
        <dbReference type="Proteomes" id="UP000011976"/>
    </source>
</evidence>
<dbReference type="InterPro" id="IPR037850">
    <property type="entry name" value="RBBP5/Swd1"/>
</dbReference>
<dbReference type="InterPro" id="IPR019775">
    <property type="entry name" value="WD40_repeat_CS"/>
</dbReference>